<dbReference type="AlphaFoldDB" id="A0AAU6WJ21"/>
<evidence type="ECO:0000313" key="1">
    <source>
        <dbReference type="EMBL" id="XAO72616.1"/>
    </source>
</evidence>
<gene>
    <name evidence="1" type="ORF">AAFP95_12015</name>
</gene>
<dbReference type="EMBL" id="CP154834">
    <property type="protein sequence ID" value="XAO72616.1"/>
    <property type="molecule type" value="Genomic_DNA"/>
</dbReference>
<name>A0AAU6WJ21_9FLAO</name>
<sequence length="208" mass="24081">MIGKTQKLDIEYTAFGCACPGWIRVKDLNSVKNQGIKNLYFYIEPADENLELPVYFDVLRHFLRIKGQFYTKKDVPRGTIQNEEPMPRGKVFRYTELEVLDKPDFKSDSKIETLVLDYNAIACTCAQWSESHKKQNEDQKIYYWLEPANGKLMDADKLFTGNNLPVKIKVTGQVVSEKGFPKNKNLVKVSEKEAGKVFRYTNIKVLRK</sequence>
<dbReference type="Proteomes" id="UP001463665">
    <property type="component" value="Chromosome"/>
</dbReference>
<proteinExistence type="predicted"/>
<protein>
    <submittedName>
        <fullName evidence="1">Uncharacterized protein</fullName>
    </submittedName>
</protein>
<evidence type="ECO:0000313" key="2">
    <source>
        <dbReference type="Proteomes" id="UP001463665"/>
    </source>
</evidence>
<accession>A0AAU6WJ21</accession>
<organism evidence="1 2">
    <name type="scientific">Chryseobacterium endophyticum</name>
    <dbReference type="NCBI Taxonomy" id="1854762"/>
    <lineage>
        <taxon>Bacteria</taxon>
        <taxon>Pseudomonadati</taxon>
        <taxon>Bacteroidota</taxon>
        <taxon>Flavobacteriia</taxon>
        <taxon>Flavobacteriales</taxon>
        <taxon>Weeksellaceae</taxon>
        <taxon>Chryseobacterium group</taxon>
        <taxon>Chryseobacterium</taxon>
    </lineage>
</organism>
<reference evidence="1 2" key="1">
    <citation type="submission" date="2024-04" db="EMBL/GenBank/DDBJ databases">
        <title>Genome sequencing and assembly of rice foliar adapted Chryseobacterium endophyticum OsEnb-ALM-A6.</title>
        <authorList>
            <person name="Kumar S."/>
            <person name="Javed M."/>
            <person name="Chouhan V."/>
            <person name="Charishma K."/>
            <person name="Patel A."/>
            <person name="Kumar M."/>
            <person name="Sahu K.P."/>
            <person name="Kumar A."/>
        </authorList>
    </citation>
    <scope>NUCLEOTIDE SEQUENCE [LARGE SCALE GENOMIC DNA]</scope>
    <source>
        <strain evidence="1 2">OsEnb-ALM-A6</strain>
    </source>
</reference>
<keyword evidence="2" id="KW-1185">Reference proteome</keyword>
<dbReference type="RefSeq" id="WP_345765384.1">
    <property type="nucleotide sequence ID" value="NZ_CP154834.1"/>
</dbReference>